<dbReference type="Gene3D" id="3.30.70.270">
    <property type="match status" value="1"/>
</dbReference>
<dbReference type="InterPro" id="IPR013655">
    <property type="entry name" value="PAS_fold_3"/>
</dbReference>
<dbReference type="SMART" id="SM00267">
    <property type="entry name" value="GGDEF"/>
    <property type="match status" value="1"/>
</dbReference>
<accession>A0ABW3FDE9</accession>
<evidence type="ECO:0000259" key="4">
    <source>
        <dbReference type="PROSITE" id="PS50887"/>
    </source>
</evidence>
<dbReference type="SMART" id="SM00086">
    <property type="entry name" value="PAC"/>
    <property type="match status" value="1"/>
</dbReference>
<dbReference type="NCBIfam" id="TIGR00229">
    <property type="entry name" value="sensory_box"/>
    <property type="match status" value="1"/>
</dbReference>
<keyword evidence="6" id="KW-1185">Reference proteome</keyword>
<dbReference type="Pfam" id="PF00990">
    <property type="entry name" value="GGDEF"/>
    <property type="match status" value="1"/>
</dbReference>
<feature type="domain" description="GGDEF" evidence="4">
    <location>
        <begin position="562"/>
        <end position="695"/>
    </location>
</feature>
<evidence type="ECO:0000313" key="6">
    <source>
        <dbReference type="Proteomes" id="UP001597101"/>
    </source>
</evidence>
<dbReference type="PANTHER" id="PTHR44757">
    <property type="entry name" value="DIGUANYLATE CYCLASE DGCP"/>
    <property type="match status" value="1"/>
</dbReference>
<feature type="domain" description="PAC" evidence="2">
    <location>
        <begin position="477"/>
        <end position="529"/>
    </location>
</feature>
<evidence type="ECO:0000259" key="2">
    <source>
        <dbReference type="PROSITE" id="PS50113"/>
    </source>
</evidence>
<proteinExistence type="predicted"/>
<feature type="transmembrane region" description="Helical" evidence="1">
    <location>
        <begin position="250"/>
        <end position="271"/>
    </location>
</feature>
<sequence length="962" mass="105925">MRLRKHLSRTLPWLLALTMMMSALLPVRAVEIVEVTRDQTAIDLTQIIEIRRGSPDSIQLQAAPDAQGVINRLEVRAAGENNTGNWAVFALANNSDEQIDRLIVAPHFRLADSGFYWPDLGSVRISAITPSEGFALERLSEPETDVFQITLDPGSVVTFIAEMSGEELPRLTLWEPDAYKDTLNSYTLYEGIVLGIAGLLAVFLTILFVIKGSAMFPATALLAWSTLAYVCVDFGFLTTILGLLPEDQQTWRAMTEVALCASFLLFLYAYLNLTRWSRAYSYLGLIWLLGVAALVASALFFPAYAAGIARTGFAAMVAFGLIVVLHLTFKRYDRAILLIPTWLLTGAWMGAAWLTIDGQLDNDIIQAALGGGLVLIVLLLAFTVMQHAFAGGALNSGLVNDTERQALALTGSGDAFWDWDVDRDEIVTGAALAEVLNLGVRELKGRVSEWIGYLHPQDRDRFQLLLDTMLEHRRGKIAEEIRLRARNGQYHWMAIQARPVIGNDGEVLRCVGTIRDVTGPKLAESRMLHNAVHDNLTGLPNRELFMDRLTNTLALANHGQELRPSLFVVDLDGFGAINEGKGYSVGDSVLLTLTRRLSRLLKPQDTLARLHGDQFGLLVLSREEPDQIAALAEAVKRAVTTPLNFAEEEITITASIGIVSWSTEKVSADEMLRDAEIAMFHAKRAGGDKIEPFRPPFRTANTGDSHIEAELKGALMRNEIEMVYQPIIKLDTKTVGGFEALMRWRHPKRGIIPPSTFIPIAEKNGLIIPLGLFALQKSAAELSKWQNALGGVSVFMSVNISSRQLLRHDLINDVRGVLAENSVLPGTLKMELTESLIMENPEHSSQVLAKIKELGAGLSLDDFGTGYSSLSHVMRFPFDTIKIDRTFVSEAEGKGRPAILRSIVSMAHDLGMEVVAEGAETENDALALHQLGCEYAQGFLFGEPMDATQAFKALQQDFPLTR</sequence>
<evidence type="ECO:0000313" key="5">
    <source>
        <dbReference type="EMBL" id="MFD0915934.1"/>
    </source>
</evidence>
<dbReference type="SMART" id="SM00052">
    <property type="entry name" value="EAL"/>
    <property type="match status" value="1"/>
</dbReference>
<comment type="caution">
    <text evidence="5">The sequence shown here is derived from an EMBL/GenBank/DDBJ whole genome shotgun (WGS) entry which is preliminary data.</text>
</comment>
<dbReference type="SUPFAM" id="SSF141868">
    <property type="entry name" value="EAL domain-like"/>
    <property type="match status" value="1"/>
</dbReference>
<dbReference type="InterPro" id="IPR035919">
    <property type="entry name" value="EAL_sf"/>
</dbReference>
<evidence type="ECO:0000256" key="1">
    <source>
        <dbReference type="SAM" id="Phobius"/>
    </source>
</evidence>
<dbReference type="Proteomes" id="UP001597101">
    <property type="component" value="Unassembled WGS sequence"/>
</dbReference>
<dbReference type="InterPro" id="IPR001610">
    <property type="entry name" value="PAC"/>
</dbReference>
<dbReference type="InterPro" id="IPR052155">
    <property type="entry name" value="Biofilm_reg_signaling"/>
</dbReference>
<keyword evidence="1" id="KW-0472">Membrane</keyword>
<feature type="transmembrane region" description="Helical" evidence="1">
    <location>
        <begin position="283"/>
        <end position="305"/>
    </location>
</feature>
<dbReference type="NCBIfam" id="TIGR00254">
    <property type="entry name" value="GGDEF"/>
    <property type="match status" value="1"/>
</dbReference>
<dbReference type="InterPro" id="IPR043128">
    <property type="entry name" value="Rev_trsase/Diguanyl_cyclase"/>
</dbReference>
<dbReference type="InterPro" id="IPR011623">
    <property type="entry name" value="7TMR_DISM_rcpt_extracell_dom1"/>
</dbReference>
<dbReference type="PROSITE" id="PS50883">
    <property type="entry name" value="EAL"/>
    <property type="match status" value="1"/>
</dbReference>
<keyword evidence="1" id="KW-1133">Transmembrane helix</keyword>
<dbReference type="InterPro" id="IPR000160">
    <property type="entry name" value="GGDEF_dom"/>
</dbReference>
<dbReference type="Pfam" id="PF08447">
    <property type="entry name" value="PAS_3"/>
    <property type="match status" value="1"/>
</dbReference>
<feature type="transmembrane region" description="Helical" evidence="1">
    <location>
        <begin position="336"/>
        <end position="356"/>
    </location>
</feature>
<dbReference type="Gene3D" id="3.20.20.450">
    <property type="entry name" value="EAL domain"/>
    <property type="match status" value="1"/>
</dbReference>
<gene>
    <name evidence="5" type="ORF">ACFQ14_05900</name>
</gene>
<dbReference type="InterPro" id="IPR000014">
    <property type="entry name" value="PAS"/>
</dbReference>
<organism evidence="5 6">
    <name type="scientific">Pseudahrensia aquimaris</name>
    <dbReference type="NCBI Taxonomy" id="744461"/>
    <lineage>
        <taxon>Bacteria</taxon>
        <taxon>Pseudomonadati</taxon>
        <taxon>Pseudomonadota</taxon>
        <taxon>Alphaproteobacteria</taxon>
        <taxon>Hyphomicrobiales</taxon>
        <taxon>Ahrensiaceae</taxon>
        <taxon>Pseudahrensia</taxon>
    </lineage>
</organism>
<dbReference type="InterPro" id="IPR011622">
    <property type="entry name" value="7TMR_DISM_rcpt_extracell_dom2"/>
</dbReference>
<dbReference type="RefSeq" id="WP_377211774.1">
    <property type="nucleotide sequence ID" value="NZ_JBHTJV010000003.1"/>
</dbReference>
<dbReference type="Pfam" id="PF07696">
    <property type="entry name" value="7TMR-DISMED2"/>
    <property type="match status" value="1"/>
</dbReference>
<keyword evidence="1" id="KW-0812">Transmembrane</keyword>
<dbReference type="Pfam" id="PF07695">
    <property type="entry name" value="7TMR-DISM_7TM"/>
    <property type="match status" value="1"/>
</dbReference>
<dbReference type="EMBL" id="JBHTJV010000003">
    <property type="protein sequence ID" value="MFD0915934.1"/>
    <property type="molecule type" value="Genomic_DNA"/>
</dbReference>
<reference evidence="6" key="1">
    <citation type="journal article" date="2019" name="Int. J. Syst. Evol. Microbiol.">
        <title>The Global Catalogue of Microorganisms (GCM) 10K type strain sequencing project: providing services to taxonomists for standard genome sequencing and annotation.</title>
        <authorList>
            <consortium name="The Broad Institute Genomics Platform"/>
            <consortium name="The Broad Institute Genome Sequencing Center for Infectious Disease"/>
            <person name="Wu L."/>
            <person name="Ma J."/>
        </authorList>
    </citation>
    <scope>NUCLEOTIDE SEQUENCE [LARGE SCALE GENOMIC DNA]</scope>
    <source>
        <strain evidence="6">CCUG 60023</strain>
    </source>
</reference>
<dbReference type="PROSITE" id="PS50113">
    <property type="entry name" value="PAC"/>
    <property type="match status" value="1"/>
</dbReference>
<feature type="transmembrane region" description="Helical" evidence="1">
    <location>
        <begin position="186"/>
        <end position="209"/>
    </location>
</feature>
<dbReference type="CDD" id="cd01949">
    <property type="entry name" value="GGDEF"/>
    <property type="match status" value="1"/>
</dbReference>
<dbReference type="Gene3D" id="3.30.450.20">
    <property type="entry name" value="PAS domain"/>
    <property type="match status" value="1"/>
</dbReference>
<feature type="transmembrane region" description="Helical" evidence="1">
    <location>
        <begin position="311"/>
        <end position="329"/>
    </location>
</feature>
<dbReference type="CDD" id="cd01948">
    <property type="entry name" value="EAL"/>
    <property type="match status" value="1"/>
</dbReference>
<feature type="transmembrane region" description="Helical" evidence="1">
    <location>
        <begin position="221"/>
        <end position="244"/>
    </location>
</feature>
<dbReference type="InterPro" id="IPR029787">
    <property type="entry name" value="Nucleotide_cyclase"/>
</dbReference>
<dbReference type="Pfam" id="PF00563">
    <property type="entry name" value="EAL"/>
    <property type="match status" value="1"/>
</dbReference>
<dbReference type="SUPFAM" id="SSF55785">
    <property type="entry name" value="PYP-like sensor domain (PAS domain)"/>
    <property type="match status" value="1"/>
</dbReference>
<dbReference type="PANTHER" id="PTHR44757:SF2">
    <property type="entry name" value="BIOFILM ARCHITECTURE MAINTENANCE PROTEIN MBAA"/>
    <property type="match status" value="1"/>
</dbReference>
<dbReference type="InterPro" id="IPR001633">
    <property type="entry name" value="EAL_dom"/>
</dbReference>
<evidence type="ECO:0000259" key="3">
    <source>
        <dbReference type="PROSITE" id="PS50883"/>
    </source>
</evidence>
<name>A0ABW3FDE9_9HYPH</name>
<dbReference type="SUPFAM" id="SSF55073">
    <property type="entry name" value="Nucleotide cyclase"/>
    <property type="match status" value="1"/>
</dbReference>
<dbReference type="InterPro" id="IPR035965">
    <property type="entry name" value="PAS-like_dom_sf"/>
</dbReference>
<protein>
    <submittedName>
        <fullName evidence="5">EAL domain-containing protein</fullName>
    </submittedName>
</protein>
<dbReference type="CDD" id="cd00130">
    <property type="entry name" value="PAS"/>
    <property type="match status" value="1"/>
</dbReference>
<dbReference type="InterPro" id="IPR000700">
    <property type="entry name" value="PAS-assoc_C"/>
</dbReference>
<feature type="domain" description="EAL" evidence="3">
    <location>
        <begin position="704"/>
        <end position="958"/>
    </location>
</feature>
<feature type="transmembrane region" description="Helical" evidence="1">
    <location>
        <begin position="368"/>
        <end position="385"/>
    </location>
</feature>
<dbReference type="PROSITE" id="PS50887">
    <property type="entry name" value="GGDEF"/>
    <property type="match status" value="1"/>
</dbReference>